<dbReference type="Pfam" id="PF14322">
    <property type="entry name" value="SusD-like_3"/>
    <property type="match status" value="1"/>
</dbReference>
<dbReference type="GO" id="GO:0009279">
    <property type="term" value="C:cell outer membrane"/>
    <property type="evidence" value="ECO:0007669"/>
    <property type="project" value="UniProtKB-SubCell"/>
</dbReference>
<dbReference type="Pfam" id="PF07980">
    <property type="entry name" value="SusD_RagB"/>
    <property type="match status" value="1"/>
</dbReference>
<dbReference type="RefSeq" id="WP_353546710.1">
    <property type="nucleotide sequence ID" value="NZ_JAGKSB010000006.1"/>
</dbReference>
<dbReference type="SUPFAM" id="SSF48452">
    <property type="entry name" value="TPR-like"/>
    <property type="match status" value="1"/>
</dbReference>
<evidence type="ECO:0000256" key="6">
    <source>
        <dbReference type="SAM" id="SignalP"/>
    </source>
</evidence>
<keyword evidence="4" id="KW-0472">Membrane</keyword>
<dbReference type="InterPro" id="IPR011990">
    <property type="entry name" value="TPR-like_helical_dom_sf"/>
</dbReference>
<accession>A0A8T4H814</accession>
<organism evidence="9 10">
    <name type="scientific">Rhinopithecimicrobium faecis</name>
    <dbReference type="NCBI Taxonomy" id="2820698"/>
    <lineage>
        <taxon>Bacteria</taxon>
        <taxon>Pseudomonadati</taxon>
        <taxon>Bacteroidota</taxon>
        <taxon>Sphingobacteriia</taxon>
        <taxon>Sphingobacteriales</taxon>
        <taxon>Sphingobacteriaceae</taxon>
        <taxon>Rhinopithecimicrobium</taxon>
    </lineage>
</organism>
<evidence type="ECO:0000313" key="10">
    <source>
        <dbReference type="Proteomes" id="UP000679691"/>
    </source>
</evidence>
<dbReference type="EMBL" id="JAGKSB010000006">
    <property type="protein sequence ID" value="MBP3943220.1"/>
    <property type="molecule type" value="Genomic_DNA"/>
</dbReference>
<feature type="signal peptide" evidence="6">
    <location>
        <begin position="1"/>
        <end position="21"/>
    </location>
</feature>
<evidence type="ECO:0000259" key="7">
    <source>
        <dbReference type="Pfam" id="PF07980"/>
    </source>
</evidence>
<evidence type="ECO:0000256" key="5">
    <source>
        <dbReference type="ARBA" id="ARBA00023237"/>
    </source>
</evidence>
<sequence length="626" mass="70083">MKNLKLFYIPLSALLFTGLFSACNDDFVSTKPFSEVSDEAVWSDAALSQAFVNEIYNGFGQGGFNEQMLASLTDESMFTHPGRGINTITESRSNPADQGWIVDSYAYGNLYKRIRATNIAIANLENPKFTNPAQAKQMLGEAHFLRAFYYHQLVRFYGAVPIIATIYKLGEADYSIARNTYEECVKFIADDCDKAASLLAGISKVDGRANEAAALALKARVLVYAASDLHDNATAKSKSTVIASFSKPDLLGYVSGNRAERWQKAKAAAKAVLDKSELAYKLNLTSAAPAAEGRANYIALAMGGGSKAADADAKRDLILGRFFIDLKDEGGAYVGRNNGPNGYHNWAGNSPTQLLVDDYETGDGEKFDWNNPAHLSKFYSNRDPRLGATVLHDGATWKPRTDDVKNRDPWNQIQTGQYEVLSAGGQKSVQYGLDTRNSPIEDWNGSYTGYYMRKFVDPDASIVDQNTRQRVPWPVLRYTEAVLNYVEACIELGEDGEARTWLNKIRFRAGMPPVTESGAALKARYRNERRVELAYEEHRFFDVRRWMTAGETIGRKVTIVNIFGRLKAGKQVTLYQYNPDNYTYEYTKNTIDPGIENRQWLDKMYFISLNRDEINRNGKLIQNPGY</sequence>
<protein>
    <submittedName>
        <fullName evidence="9">RagB/SusD family nutrient uptake outer membrane protein</fullName>
    </submittedName>
</protein>
<keyword evidence="5" id="KW-0998">Cell outer membrane</keyword>
<evidence type="ECO:0000256" key="3">
    <source>
        <dbReference type="ARBA" id="ARBA00022729"/>
    </source>
</evidence>
<proteinExistence type="inferred from homology"/>
<evidence type="ECO:0000256" key="4">
    <source>
        <dbReference type="ARBA" id="ARBA00023136"/>
    </source>
</evidence>
<dbReference type="AlphaFoldDB" id="A0A8T4H814"/>
<comment type="similarity">
    <text evidence="2">Belongs to the SusD family.</text>
</comment>
<evidence type="ECO:0000313" key="9">
    <source>
        <dbReference type="EMBL" id="MBP3943220.1"/>
    </source>
</evidence>
<name>A0A8T4H814_9SPHI</name>
<dbReference type="PROSITE" id="PS51257">
    <property type="entry name" value="PROKAR_LIPOPROTEIN"/>
    <property type="match status" value="1"/>
</dbReference>
<reference evidence="9" key="1">
    <citation type="submission" date="2021-03" db="EMBL/GenBank/DDBJ databases">
        <authorList>
            <person name="Lu T."/>
            <person name="Wang Q."/>
            <person name="Han X."/>
        </authorList>
    </citation>
    <scope>NUCLEOTIDE SEQUENCE</scope>
    <source>
        <strain evidence="9">WQ 2009</strain>
    </source>
</reference>
<feature type="domain" description="SusD-like N-terminal" evidence="8">
    <location>
        <begin position="43"/>
        <end position="221"/>
    </location>
</feature>
<keyword evidence="10" id="KW-1185">Reference proteome</keyword>
<evidence type="ECO:0000256" key="2">
    <source>
        <dbReference type="ARBA" id="ARBA00006275"/>
    </source>
</evidence>
<dbReference type="Proteomes" id="UP000679691">
    <property type="component" value="Unassembled WGS sequence"/>
</dbReference>
<feature type="domain" description="RagB/SusD" evidence="7">
    <location>
        <begin position="336"/>
        <end position="626"/>
    </location>
</feature>
<comment type="subcellular location">
    <subcellularLocation>
        <location evidence="1">Cell outer membrane</location>
    </subcellularLocation>
</comment>
<evidence type="ECO:0000259" key="8">
    <source>
        <dbReference type="Pfam" id="PF14322"/>
    </source>
</evidence>
<dbReference type="InterPro" id="IPR012944">
    <property type="entry name" value="SusD_RagB_dom"/>
</dbReference>
<feature type="chain" id="PRO_5035736400" evidence="6">
    <location>
        <begin position="22"/>
        <end position="626"/>
    </location>
</feature>
<dbReference type="InterPro" id="IPR033985">
    <property type="entry name" value="SusD-like_N"/>
</dbReference>
<evidence type="ECO:0000256" key="1">
    <source>
        <dbReference type="ARBA" id="ARBA00004442"/>
    </source>
</evidence>
<dbReference type="Gene3D" id="1.25.40.390">
    <property type="match status" value="1"/>
</dbReference>
<comment type="caution">
    <text evidence="9">The sequence shown here is derived from an EMBL/GenBank/DDBJ whole genome shotgun (WGS) entry which is preliminary data.</text>
</comment>
<keyword evidence="3 6" id="KW-0732">Signal</keyword>
<gene>
    <name evidence="9" type="ORF">J5U18_06545</name>
</gene>